<organism evidence="3 4">
    <name type="scientific">Tanacetum coccineum</name>
    <dbReference type="NCBI Taxonomy" id="301880"/>
    <lineage>
        <taxon>Eukaryota</taxon>
        <taxon>Viridiplantae</taxon>
        <taxon>Streptophyta</taxon>
        <taxon>Embryophyta</taxon>
        <taxon>Tracheophyta</taxon>
        <taxon>Spermatophyta</taxon>
        <taxon>Magnoliopsida</taxon>
        <taxon>eudicotyledons</taxon>
        <taxon>Gunneridae</taxon>
        <taxon>Pentapetalae</taxon>
        <taxon>asterids</taxon>
        <taxon>campanulids</taxon>
        <taxon>Asterales</taxon>
        <taxon>Asteraceae</taxon>
        <taxon>Asteroideae</taxon>
        <taxon>Anthemideae</taxon>
        <taxon>Anthemidinae</taxon>
        <taxon>Tanacetum</taxon>
    </lineage>
</organism>
<dbReference type="EMBL" id="BQNB010013015">
    <property type="protein sequence ID" value="GJT10791.1"/>
    <property type="molecule type" value="Genomic_DNA"/>
</dbReference>
<name>A0ABQ5B7D2_9ASTR</name>
<proteinExistence type="predicted"/>
<reference evidence="3" key="2">
    <citation type="submission" date="2022-01" db="EMBL/GenBank/DDBJ databases">
        <authorList>
            <person name="Yamashiro T."/>
            <person name="Shiraishi A."/>
            <person name="Satake H."/>
            <person name="Nakayama K."/>
        </authorList>
    </citation>
    <scope>NUCLEOTIDE SEQUENCE</scope>
</reference>
<sequence length="836" mass="93040">MQGTKESRDRNRDASRKGFFFFMYSGAHANALLFKMIGGLIGAFRLKRDHQTLLLSGQYIPRFISSDSEGFCVPPPHGNYMPSRPNLSFDGLDDYVYKTKMSETETSISKTSKDIIEKPKTFSTSAPIIEDLDTDSDNDNSGQVPVNAVKQSSLRAASSISTTRTVNIVAPKSKVNDALPKIYSYFKAHSPVRRDFNQKSAAKTNNYNEKVNTARVNNVTTAGPKAVVSAAVGNGENAVKSSACWIWRPTGNVIDHTSKDSGSYMLKRSDYVDLQGRLNGCSRHMTRNKSFLTDYQEIYGGFVAFRGSPKGGESNYVNMHSKMDGRTCNIKQKCVKSQTPRQVKRGRDTKIPQSGGHPEKVGDKAAHKELGDRMERAATTTSSLEAEQDSGSGPRIGVDTARHKLNTASINRMVNLDFYDKHNMVAFLKKPEGSARFHQIVDFLNSTHIKYALTKNLTIYVSLIYQFWQTASASTSENGEMEITATIDERVKTVTEASIRRHLKLEYYDGISTLPNTEIFEQLILMGFIQIFLNKHKRQLLPHKRTYIAPTLTQKLFGNMRRISKGYNGVDIPLFLTMLVQGPISQGEGSTVPVESYHTPTDSPSTLPPHISPTLRSPIRQETKVPQLSSPPHTNVADEAASIGVDIRHGGAATTITSLDAGQGSGNINKTLSMPHDSPIPRGHTLGSDEGRMQQNELMDLVTKLSDRYEALETDLRQTKKVYSDALTRLNKKVKKLEKTVMTSQARRRSRVILSDDEEKLEDSSKQRRSMIEEIEQDIGITLVQINTEDQVTPTKVSAQGEAHTQQDYPEDHLRVLSAVKVLANAARKKREVVNV</sequence>
<evidence type="ECO:0000256" key="1">
    <source>
        <dbReference type="SAM" id="MobiDB-lite"/>
    </source>
</evidence>
<feature type="region of interest" description="Disordered" evidence="1">
    <location>
        <begin position="334"/>
        <end position="397"/>
    </location>
</feature>
<reference evidence="3" key="1">
    <citation type="journal article" date="2022" name="Int. J. Mol. Sci.">
        <title>Draft Genome of Tanacetum Coccineum: Genomic Comparison of Closely Related Tanacetum-Family Plants.</title>
        <authorList>
            <person name="Yamashiro T."/>
            <person name="Shiraishi A."/>
            <person name="Nakayama K."/>
            <person name="Satake H."/>
        </authorList>
    </citation>
    <scope>NUCLEOTIDE SEQUENCE</scope>
</reference>
<feature type="region of interest" description="Disordered" evidence="1">
    <location>
        <begin position="748"/>
        <end position="768"/>
    </location>
</feature>
<feature type="compositionally biased region" description="Basic and acidic residues" evidence="1">
    <location>
        <begin position="357"/>
        <end position="376"/>
    </location>
</feature>
<evidence type="ECO:0000313" key="3">
    <source>
        <dbReference type="EMBL" id="GJT10791.1"/>
    </source>
</evidence>
<keyword evidence="2" id="KW-0472">Membrane</keyword>
<feature type="compositionally biased region" description="Polar residues" evidence="1">
    <location>
        <begin position="378"/>
        <end position="391"/>
    </location>
</feature>
<comment type="caution">
    <text evidence="3">The sequence shown here is derived from an EMBL/GenBank/DDBJ whole genome shotgun (WGS) entry which is preliminary data.</text>
</comment>
<feature type="transmembrane region" description="Helical" evidence="2">
    <location>
        <begin position="21"/>
        <end position="44"/>
    </location>
</feature>
<protein>
    <submittedName>
        <fullName evidence="3">Uncharacterized protein</fullName>
    </submittedName>
</protein>
<gene>
    <name evidence="3" type="ORF">Tco_0857833</name>
</gene>
<dbReference type="Proteomes" id="UP001151760">
    <property type="component" value="Unassembled WGS sequence"/>
</dbReference>
<feature type="region of interest" description="Disordered" evidence="1">
    <location>
        <begin position="587"/>
        <end position="611"/>
    </location>
</feature>
<keyword evidence="2" id="KW-1133">Transmembrane helix</keyword>
<keyword evidence="4" id="KW-1185">Reference proteome</keyword>
<evidence type="ECO:0000313" key="4">
    <source>
        <dbReference type="Proteomes" id="UP001151760"/>
    </source>
</evidence>
<accession>A0ABQ5B7D2</accession>
<evidence type="ECO:0000256" key="2">
    <source>
        <dbReference type="SAM" id="Phobius"/>
    </source>
</evidence>
<keyword evidence="2" id="KW-0812">Transmembrane</keyword>